<dbReference type="GO" id="GO:0003916">
    <property type="term" value="F:DNA topoisomerase activity"/>
    <property type="evidence" value="ECO:0007669"/>
    <property type="project" value="InterPro"/>
</dbReference>
<dbReference type="GO" id="GO:0005524">
    <property type="term" value="F:ATP binding"/>
    <property type="evidence" value="ECO:0007669"/>
    <property type="project" value="InterPro"/>
</dbReference>
<dbReference type="Gene3D" id="3.30.65.10">
    <property type="entry name" value="Bacterial Topoisomerase I, domain 1"/>
    <property type="match status" value="1"/>
</dbReference>
<dbReference type="GO" id="GO:0003677">
    <property type="term" value="F:DNA binding"/>
    <property type="evidence" value="ECO:0007669"/>
    <property type="project" value="UniProtKB-KW"/>
</dbReference>
<keyword evidence="3" id="KW-0418">Kinase</keyword>
<evidence type="ECO:0000256" key="1">
    <source>
        <dbReference type="SAM" id="MobiDB-lite"/>
    </source>
</evidence>
<dbReference type="GO" id="GO:0005694">
    <property type="term" value="C:chromosome"/>
    <property type="evidence" value="ECO:0007669"/>
    <property type="project" value="InterPro"/>
</dbReference>
<name>A0A7W9AWM3_9HYPH</name>
<comment type="caution">
    <text evidence="3">The sequence shown here is derived from an EMBL/GenBank/DDBJ whole genome shotgun (WGS) entry which is preliminary data.</text>
</comment>
<feature type="region of interest" description="Disordered" evidence="1">
    <location>
        <begin position="684"/>
        <end position="711"/>
    </location>
</feature>
<dbReference type="RefSeq" id="WP_183650928.1">
    <property type="nucleotide sequence ID" value="NZ_JACIJG010000005.1"/>
</dbReference>
<keyword evidence="3" id="KW-0238">DNA-binding</keyword>
<dbReference type="PROSITE" id="PS50011">
    <property type="entry name" value="PROTEIN_KINASE_DOM"/>
    <property type="match status" value="1"/>
</dbReference>
<dbReference type="SUPFAM" id="SSF56112">
    <property type="entry name" value="Protein kinase-like (PK-like)"/>
    <property type="match status" value="1"/>
</dbReference>
<gene>
    <name evidence="3" type="ORF">FHS76_001810</name>
</gene>
<dbReference type="AlphaFoldDB" id="A0A7W9AWM3"/>
<dbReference type="GO" id="GO:0004672">
    <property type="term" value="F:protein kinase activity"/>
    <property type="evidence" value="ECO:0007669"/>
    <property type="project" value="InterPro"/>
</dbReference>
<dbReference type="InterPro" id="IPR013498">
    <property type="entry name" value="Topo_IA_Znf"/>
</dbReference>
<evidence type="ECO:0000259" key="2">
    <source>
        <dbReference type="PROSITE" id="PS50011"/>
    </source>
</evidence>
<protein>
    <submittedName>
        <fullName evidence="3">DNA-binding helix-hairpin-helix protein with protein kinase domain</fullName>
    </submittedName>
</protein>
<dbReference type="GO" id="GO:0006265">
    <property type="term" value="P:DNA topological change"/>
    <property type="evidence" value="ECO:0007669"/>
    <property type="project" value="InterPro"/>
</dbReference>
<dbReference type="InterPro" id="IPR011009">
    <property type="entry name" value="Kinase-like_dom_sf"/>
</dbReference>
<sequence>MKTTKLFVGSHELHIEKRIGKGGEGEVFSISNMPGFAVKTYLPGIVAEREKKIHAMVSTRLADSAPMVAFPSQVAIDGHGKFIGFVMRLVEKHKEIHELQTPSSRQKHFPKADYAFIVRVALNIARVFTQVHATGCVVGDINQRGILVSPTATVALIDADSFQMNDGAQRYLCVVGVPEYTPPELQGKSLKNIVRTTDHDAFGLAVCLFQLLCMDRHPFSGRFTGGVEMPLEKAITEYRFAYSSRNTGMVPPPGTVSLNDFTPKVAELFETAFSPGHVGKRPTAATWVQALGELESSLRVCSNNKLHRYARNASACPWCRMENEYGRPLFLDTDLINIRVPNGRLDPASGFVLDISAFLSVVNGVSIPSSISIPIPPVHTALKPTQAANEARWKKRLNPLYRIGGIGILIAAAYAFASNVPGLLAFAIAGFGGWLVFRATSVADGLLATHRKAASAVAARIEQLQRTSPIVPLLQKKAGVLDAIDEYKQLVSAYGKIQIEYDKHRRQRQLDDHLSRFSIRGARIPKVSSDDITQLASYGITTAFDAKRRDVQQVNGIGPVKASNIAAWIRQAEASFQFQSAYSSEDQQQLQKAKNSIITKQQGIEERLKRLVAEFRQEAQSFERWKAIRDPELDWLTQQLVQAEVDLSHLGISVPVRPNITPLPVPHVSTFLRSGQPINVGPMFTAKTRSNPSPPPVQPRSVRSPAQPQAITCPQCGSRMVQRTARKGRNAGGSFWGCSRFPRCSGTRSI</sequence>
<evidence type="ECO:0000313" key="4">
    <source>
        <dbReference type="Proteomes" id="UP000555546"/>
    </source>
</evidence>
<reference evidence="3 4" key="1">
    <citation type="submission" date="2020-08" db="EMBL/GenBank/DDBJ databases">
        <title>Genomic Encyclopedia of Type Strains, Phase IV (KMG-IV): sequencing the most valuable type-strain genomes for metagenomic binning, comparative biology and taxonomic classification.</title>
        <authorList>
            <person name="Goeker M."/>
        </authorList>
    </citation>
    <scope>NUCLEOTIDE SEQUENCE [LARGE SCALE GENOMIC DNA]</scope>
    <source>
        <strain evidence="3 4">DSM 26944</strain>
    </source>
</reference>
<evidence type="ECO:0000313" key="3">
    <source>
        <dbReference type="EMBL" id="MBB5701948.1"/>
    </source>
</evidence>
<dbReference type="EMBL" id="JACIJG010000005">
    <property type="protein sequence ID" value="MBB5701948.1"/>
    <property type="molecule type" value="Genomic_DNA"/>
</dbReference>
<dbReference type="SUPFAM" id="SSF57783">
    <property type="entry name" value="Zinc beta-ribbon"/>
    <property type="match status" value="1"/>
</dbReference>
<organism evidence="3 4">
    <name type="scientific">Brucella daejeonensis</name>
    <dbReference type="NCBI Taxonomy" id="659015"/>
    <lineage>
        <taxon>Bacteria</taxon>
        <taxon>Pseudomonadati</taxon>
        <taxon>Pseudomonadota</taxon>
        <taxon>Alphaproteobacteria</taxon>
        <taxon>Hyphomicrobiales</taxon>
        <taxon>Brucellaceae</taxon>
        <taxon>Brucella/Ochrobactrum group</taxon>
        <taxon>Brucella</taxon>
    </lineage>
</organism>
<accession>A0A7W9AWM3</accession>
<dbReference type="Proteomes" id="UP000555546">
    <property type="component" value="Unassembled WGS sequence"/>
</dbReference>
<dbReference type="Gene3D" id="1.10.510.10">
    <property type="entry name" value="Transferase(Phosphotransferase) domain 1"/>
    <property type="match status" value="1"/>
</dbReference>
<feature type="domain" description="Protein kinase" evidence="2">
    <location>
        <begin position="13"/>
        <end position="298"/>
    </location>
</feature>
<keyword evidence="4" id="KW-1185">Reference proteome</keyword>
<dbReference type="Pfam" id="PF01396">
    <property type="entry name" value="Zn_ribbon_Top1"/>
    <property type="match status" value="1"/>
</dbReference>
<proteinExistence type="predicted"/>
<keyword evidence="3" id="KW-0808">Transferase</keyword>
<dbReference type="InterPro" id="IPR000719">
    <property type="entry name" value="Prot_kinase_dom"/>
</dbReference>